<accession>A0A6J5LFN1</accession>
<gene>
    <name evidence="1" type="ORF">UFOVP257_14</name>
</gene>
<dbReference type="EMBL" id="LR796274">
    <property type="protein sequence ID" value="CAB4132885.1"/>
    <property type="molecule type" value="Genomic_DNA"/>
</dbReference>
<name>A0A6J5LFN1_9CAUD</name>
<organism evidence="1">
    <name type="scientific">uncultured Caudovirales phage</name>
    <dbReference type="NCBI Taxonomy" id="2100421"/>
    <lineage>
        <taxon>Viruses</taxon>
        <taxon>Duplodnaviria</taxon>
        <taxon>Heunggongvirae</taxon>
        <taxon>Uroviricota</taxon>
        <taxon>Caudoviricetes</taxon>
        <taxon>Peduoviridae</taxon>
        <taxon>Maltschvirus</taxon>
        <taxon>Maltschvirus maltsch</taxon>
    </lineage>
</organism>
<reference evidence="1" key="1">
    <citation type="submission" date="2020-04" db="EMBL/GenBank/DDBJ databases">
        <authorList>
            <person name="Chiriac C."/>
            <person name="Salcher M."/>
            <person name="Ghai R."/>
            <person name="Kavagutti S V."/>
        </authorList>
    </citation>
    <scope>NUCLEOTIDE SEQUENCE</scope>
</reference>
<proteinExistence type="predicted"/>
<evidence type="ECO:0000313" key="1">
    <source>
        <dbReference type="EMBL" id="CAB4132885.1"/>
    </source>
</evidence>
<protein>
    <submittedName>
        <fullName evidence="1">Uncharacterized protein</fullName>
    </submittedName>
</protein>
<sequence length="1095" mass="111732">MALTRPRFSQINTVISEITDPISVLNQGSSLANIDIGLVMNRNNGITGNTAFYWNEAGNTFVAAWTNNTGITNSNITVSTFANVKVGNIFGNIGGGTSQSNVFITGALLPSANLSYDLGSTTRRFKTLWLSGTTIDMDGKTISVSSNGDWSFSTAGNPIVLSATTPFAVSSANITNISSSNISATGGYIDNTIIGANVSSTGKFTTLTVTNSTNTSGLGTGAFIVSTGGASIQKDLYVGGNIYVSNIINQSSSILQVNEPLVYLSAEGIETYNYEIGLFSHFIGGYGYQHTGLVRNHVNNQWYFFSNLAEPTGGTVDLSNTSIIYDTVRAGALILANTTAASSTTSGALQVAGGVGVAGDIYGGGQLVVGGINVLANTGAYQTWANNQITTTQANLGAYQTWANANLATQTTNYNTLAANVGAYETYANANVVAIQANLGAYQIYANANAAAQQTQINNIVSTANTNTAAYISTYTGNVNAGNINVVSNVYTSGIVPTTYYGTINIGTTSFNLARSSGSQTLTGINIDGSSAKSTIVANTSAGTAYLSFVEAISGDHAINATTSLTFNPSTGVLTPYIVSINGGTNSTSTATGALIVSGGAGVSGNVYSGAVYTSGLYWAGNRASITGPAGGANGSITYNNSGSQDGTNIIYDSVTGNVVFTDTTDSASINTGAVVLKGGIGISGNAFIGNVLATGFFYANGTPFSSSNYGNVQMLANLGGTTPVTIGGNLTVTGNLSVIGNISSVSYEYVTNTEFANVLIANTVNAATIGNTGTVFTGASLSLTNVGDVSANIGTLFLGNASTQANIGAYRTYANANVSSLQNQITGANTNIQTTSANLGAYQNWANTSITSLYTSANANTAAYLTTYTGNISTGNITVTGNVNATSNVFANVFYTTSGIKWAGNGAAWSASGGGSVTFTSSTAPPISGNVKGDQWYNTTTDTLYEYINDGTSLYWVDIQSLGTTGNISTVADATLSGNIVVGLSNVYSIGASTGFINNFYSANAYHVTGNIATVYSGNVNVTSNVNSGNVVTGIVTATGNVKAANLTTTGNVTTSYVIATGNVQANYVLGDGSKLTNTTTTGKAIAMSIVFGG</sequence>